<dbReference type="InterPro" id="IPR017113">
    <property type="entry name" value="Antirestriction_ArdC"/>
</dbReference>
<dbReference type="EMBL" id="JBHUIT010000017">
    <property type="protein sequence ID" value="MFD2256866.1"/>
    <property type="molecule type" value="Genomic_DNA"/>
</dbReference>
<organism evidence="4 5">
    <name type="scientific">Luteolibacter algae</name>
    <dbReference type="NCBI Taxonomy" id="454151"/>
    <lineage>
        <taxon>Bacteria</taxon>
        <taxon>Pseudomonadati</taxon>
        <taxon>Verrucomicrobiota</taxon>
        <taxon>Verrucomicrobiia</taxon>
        <taxon>Verrucomicrobiales</taxon>
        <taxon>Verrucomicrobiaceae</taxon>
        <taxon>Luteolibacter</taxon>
    </lineage>
</organism>
<dbReference type="Pfam" id="PF08401">
    <property type="entry name" value="ArdcN"/>
    <property type="match status" value="1"/>
</dbReference>
<keyword evidence="5" id="KW-1185">Reference proteome</keyword>
<name>A0ABW5DB64_9BACT</name>
<accession>A0ABW5DB64</accession>
<feature type="domain" description="Polyvalent protein metallopeptidase" evidence="3">
    <location>
        <begin position="172"/>
        <end position="297"/>
    </location>
</feature>
<protein>
    <submittedName>
        <fullName evidence="4">ArdC family protein</fullName>
    </submittedName>
</protein>
<dbReference type="Pfam" id="PF18818">
    <property type="entry name" value="MPTase-PolyVal"/>
    <property type="match status" value="1"/>
</dbReference>
<evidence type="ECO:0000256" key="1">
    <source>
        <dbReference type="SAM" id="MobiDB-lite"/>
    </source>
</evidence>
<evidence type="ECO:0000313" key="4">
    <source>
        <dbReference type="EMBL" id="MFD2256866.1"/>
    </source>
</evidence>
<evidence type="ECO:0000259" key="3">
    <source>
        <dbReference type="Pfam" id="PF18818"/>
    </source>
</evidence>
<dbReference type="Proteomes" id="UP001597375">
    <property type="component" value="Unassembled WGS sequence"/>
</dbReference>
<feature type="compositionally biased region" description="Polar residues" evidence="1">
    <location>
        <begin position="313"/>
        <end position="326"/>
    </location>
</feature>
<gene>
    <name evidence="4" type="ORF">ACFSSA_09275</name>
</gene>
<dbReference type="RefSeq" id="WP_386820155.1">
    <property type="nucleotide sequence ID" value="NZ_JBHUIT010000017.1"/>
</dbReference>
<evidence type="ECO:0000313" key="5">
    <source>
        <dbReference type="Proteomes" id="UP001597375"/>
    </source>
</evidence>
<comment type="caution">
    <text evidence="4">The sequence shown here is derived from an EMBL/GenBank/DDBJ whole genome shotgun (WGS) entry which is preliminary data.</text>
</comment>
<dbReference type="InterPro" id="IPR041459">
    <property type="entry name" value="MPTase-PolyVal"/>
</dbReference>
<reference evidence="5" key="1">
    <citation type="journal article" date="2019" name="Int. J. Syst. Evol. Microbiol.">
        <title>The Global Catalogue of Microorganisms (GCM) 10K type strain sequencing project: providing services to taxonomists for standard genome sequencing and annotation.</title>
        <authorList>
            <consortium name="The Broad Institute Genomics Platform"/>
            <consortium name="The Broad Institute Genome Sequencing Center for Infectious Disease"/>
            <person name="Wu L."/>
            <person name="Ma J."/>
        </authorList>
    </citation>
    <scope>NUCLEOTIDE SEQUENCE [LARGE SCALE GENOMIC DNA]</scope>
    <source>
        <strain evidence="5">CGMCC 4.7106</strain>
    </source>
</reference>
<evidence type="ECO:0000259" key="2">
    <source>
        <dbReference type="Pfam" id="PF08401"/>
    </source>
</evidence>
<feature type="region of interest" description="Disordered" evidence="1">
    <location>
        <begin position="313"/>
        <end position="346"/>
    </location>
</feature>
<feature type="domain" description="N-terminal" evidence="2">
    <location>
        <begin position="21"/>
        <end position="132"/>
    </location>
</feature>
<proteinExistence type="predicted"/>
<dbReference type="PIRSF" id="PIRSF037112">
    <property type="entry name" value="Antirestriction_ArdC"/>
    <property type="match status" value="1"/>
</dbReference>
<dbReference type="InterPro" id="IPR013610">
    <property type="entry name" value="ArdC_N"/>
</dbReference>
<sequence length="346" mass="38509">MSRRRVKDETNPTTDGAKLSDLYEKITNRIIDQLTQGVVPWKSPYFSTTGIPKNFATQKEYQGINVLLLGSQRFTSPYYLTFLQAKELGGMVRKGEHGFLVVKYGTYTKDDEKAHEDDPAKLRGYLKGYTVFHASQIDGIEFPEPPAASDLSTTEKTDRARAIIESMPQRPSISEGSAVPCYRKLTDSIHMPELGYFTNEEAYYSTLFHELGHATGHHSRLARKSLMDNKGFGATGDTARKTYAEEELVAEMTASFLSAHAGIIEDELENSAAYLQSWINALRTKDARSWIVRAASQGQKAADFIMGRNLNLGSDVQTPDPKQSTAGGFVEKLEARKSSSQQGRSR</sequence>